<name>A0A9Q3C9C1_9BASI</name>
<dbReference type="EMBL" id="AVOT02005660">
    <property type="protein sequence ID" value="MBW0479629.1"/>
    <property type="molecule type" value="Genomic_DNA"/>
</dbReference>
<dbReference type="Proteomes" id="UP000765509">
    <property type="component" value="Unassembled WGS sequence"/>
</dbReference>
<sequence>MSSSILQRKPANDHAAITPSQEEIISLLRSLKTKVYALKFARADDAAELRSIRAAVSSPSLTHQPSLMPYPWKYASFCYRKFIQEPHKAAEQFDPLRADGSNYVMWLANLNRVLCRAFDCDRRVEDTPSLLANKTHEENQALSHFMKATLPHDFASNMGIKPTCADATILFQAIQTHFSLGN</sequence>
<keyword evidence="2" id="KW-1185">Reference proteome</keyword>
<dbReference type="AlphaFoldDB" id="A0A9Q3C9C1"/>
<reference evidence="1" key="1">
    <citation type="submission" date="2021-03" db="EMBL/GenBank/DDBJ databases">
        <title>Draft genome sequence of rust myrtle Austropuccinia psidii MF-1, a brazilian biotype.</title>
        <authorList>
            <person name="Quecine M.C."/>
            <person name="Pachon D.M.R."/>
            <person name="Bonatelli M.L."/>
            <person name="Correr F.H."/>
            <person name="Franceschini L.M."/>
            <person name="Leite T.F."/>
            <person name="Margarido G.R.A."/>
            <person name="Almeida C.A."/>
            <person name="Ferrarezi J.A."/>
            <person name="Labate C.A."/>
        </authorList>
    </citation>
    <scope>NUCLEOTIDE SEQUENCE</scope>
    <source>
        <strain evidence="1">MF-1</strain>
    </source>
</reference>
<comment type="caution">
    <text evidence="1">The sequence shown here is derived from an EMBL/GenBank/DDBJ whole genome shotgun (WGS) entry which is preliminary data.</text>
</comment>
<evidence type="ECO:0000313" key="1">
    <source>
        <dbReference type="EMBL" id="MBW0479629.1"/>
    </source>
</evidence>
<proteinExistence type="predicted"/>
<gene>
    <name evidence="1" type="ORF">O181_019344</name>
</gene>
<dbReference type="OrthoDB" id="2505547at2759"/>
<accession>A0A9Q3C9C1</accession>
<protein>
    <submittedName>
        <fullName evidence="1">Uncharacterized protein</fullName>
    </submittedName>
</protein>
<organism evidence="1 2">
    <name type="scientific">Austropuccinia psidii MF-1</name>
    <dbReference type="NCBI Taxonomy" id="1389203"/>
    <lineage>
        <taxon>Eukaryota</taxon>
        <taxon>Fungi</taxon>
        <taxon>Dikarya</taxon>
        <taxon>Basidiomycota</taxon>
        <taxon>Pucciniomycotina</taxon>
        <taxon>Pucciniomycetes</taxon>
        <taxon>Pucciniales</taxon>
        <taxon>Sphaerophragmiaceae</taxon>
        <taxon>Austropuccinia</taxon>
    </lineage>
</organism>
<evidence type="ECO:0000313" key="2">
    <source>
        <dbReference type="Proteomes" id="UP000765509"/>
    </source>
</evidence>